<reference evidence="2 3" key="1">
    <citation type="submission" date="2016-10" db="EMBL/GenBank/DDBJ databases">
        <authorList>
            <person name="de Groot N.N."/>
        </authorList>
    </citation>
    <scope>NUCLEOTIDE SEQUENCE [LARGE SCALE GENOMIC DNA]</scope>
    <source>
        <strain evidence="2">MBHS1</strain>
    </source>
</reference>
<keyword evidence="1" id="KW-0472">Membrane</keyword>
<feature type="transmembrane region" description="Helical" evidence="1">
    <location>
        <begin position="31"/>
        <end position="49"/>
    </location>
</feature>
<sequence>MKRFYLRALLRWLLRWPLRFSGWLGHRTVKLLLYLLDFLAFFAKVLSSWRSGVILDPTRRAGLLNQLIHIGLDSLPVIGLLAFAVGLSIAYQILSMLRLVGEPGEVVAMLVQIVALEIGSLLTAMVLIGRATSSITMDLGNMELRREIEAVELLGVDIYDFFITPRLLGTALSQLVLSIYFSLIALVSGIMAGALLISPGVMNYLLLLPYAFHPFDVMLFVLKNLLYGFIIGTAACFHALRVHRSPAELLQQARQAYATSLSLVFLLDGIIALL</sequence>
<feature type="transmembrane region" description="Helical" evidence="1">
    <location>
        <begin position="70"/>
        <end position="94"/>
    </location>
</feature>
<keyword evidence="1" id="KW-1133">Transmembrane helix</keyword>
<dbReference type="GO" id="GO:0005548">
    <property type="term" value="F:phospholipid transporter activity"/>
    <property type="evidence" value="ECO:0007669"/>
    <property type="project" value="TreeGrafter"/>
</dbReference>
<keyword evidence="3" id="KW-1185">Reference proteome</keyword>
<feature type="transmembrane region" description="Helical" evidence="1">
    <location>
        <begin position="175"/>
        <end position="197"/>
    </location>
</feature>
<dbReference type="InterPro" id="IPR030802">
    <property type="entry name" value="Permease_MalE"/>
</dbReference>
<dbReference type="OrthoDB" id="9810518at2"/>
<dbReference type="EMBL" id="FMSV02000531">
    <property type="protein sequence ID" value="SEH07473.1"/>
    <property type="molecule type" value="Genomic_DNA"/>
</dbReference>
<feature type="transmembrane region" description="Helical" evidence="1">
    <location>
        <begin position="217"/>
        <end position="240"/>
    </location>
</feature>
<dbReference type="Proteomes" id="UP000236724">
    <property type="component" value="Unassembled WGS sequence"/>
</dbReference>
<accession>A0A1H6FCW3</accession>
<proteinExistence type="predicted"/>
<dbReference type="AlphaFoldDB" id="A0A1H6FCW3"/>
<keyword evidence="1" id="KW-0812">Transmembrane</keyword>
<evidence type="ECO:0000313" key="3">
    <source>
        <dbReference type="Proteomes" id="UP000236724"/>
    </source>
</evidence>
<feature type="transmembrane region" description="Helical" evidence="1">
    <location>
        <begin position="106"/>
        <end position="128"/>
    </location>
</feature>
<evidence type="ECO:0008006" key="4">
    <source>
        <dbReference type="Google" id="ProtNLM"/>
    </source>
</evidence>
<dbReference type="PANTHER" id="PTHR30188">
    <property type="entry name" value="ABC TRANSPORTER PERMEASE PROTEIN-RELATED"/>
    <property type="match status" value="1"/>
</dbReference>
<evidence type="ECO:0000256" key="1">
    <source>
        <dbReference type="SAM" id="Phobius"/>
    </source>
</evidence>
<protein>
    <recommendedName>
        <fullName evidence="4">Phospholipid ABC transporter permease protein MlaE</fullName>
    </recommendedName>
</protein>
<evidence type="ECO:0000313" key="2">
    <source>
        <dbReference type="EMBL" id="SEH07473.1"/>
    </source>
</evidence>
<organism evidence="2 3">
    <name type="scientific">Candidatus Venteria ishoeyi</name>
    <dbReference type="NCBI Taxonomy" id="1899563"/>
    <lineage>
        <taxon>Bacteria</taxon>
        <taxon>Pseudomonadati</taxon>
        <taxon>Pseudomonadota</taxon>
        <taxon>Gammaproteobacteria</taxon>
        <taxon>Thiotrichales</taxon>
        <taxon>Thiotrichaceae</taxon>
        <taxon>Venteria</taxon>
    </lineage>
</organism>
<dbReference type="GO" id="GO:0043190">
    <property type="term" value="C:ATP-binding cassette (ABC) transporter complex"/>
    <property type="evidence" value="ECO:0007669"/>
    <property type="project" value="InterPro"/>
</dbReference>
<name>A0A1H6FCW3_9GAMM</name>
<dbReference type="PANTHER" id="PTHR30188:SF4">
    <property type="entry name" value="PROTEIN TRIGALACTOSYLDIACYLGLYCEROL 1, CHLOROPLASTIC"/>
    <property type="match status" value="1"/>
</dbReference>
<dbReference type="Pfam" id="PF02405">
    <property type="entry name" value="MlaE"/>
    <property type="match status" value="1"/>
</dbReference>
<gene>
    <name evidence="2" type="ORF">MBHS_03348</name>
</gene>